<evidence type="ECO:0000313" key="3">
    <source>
        <dbReference type="EMBL" id="GIO70062.1"/>
    </source>
</evidence>
<dbReference type="Proteomes" id="UP000680638">
    <property type="component" value="Unassembled WGS sequence"/>
</dbReference>
<proteinExistence type="predicted"/>
<dbReference type="Pfam" id="PF10400">
    <property type="entry name" value="Vir_act_alpha_C"/>
    <property type="match status" value="1"/>
</dbReference>
<dbReference type="EMBL" id="BORW01000045">
    <property type="protein sequence ID" value="GIO70062.1"/>
    <property type="molecule type" value="Genomic_DNA"/>
</dbReference>
<evidence type="ECO:0000259" key="1">
    <source>
        <dbReference type="Pfam" id="PF03551"/>
    </source>
</evidence>
<reference evidence="3 4" key="1">
    <citation type="submission" date="2021-03" db="EMBL/GenBank/DDBJ databases">
        <title>Antimicrobial resistance genes in bacteria isolated from Japanese honey, and their potential for conferring macrolide and lincosamide resistance in the American foulbrood pathogen Paenibacillus larvae.</title>
        <authorList>
            <person name="Okamoto M."/>
            <person name="Kumagai M."/>
            <person name="Kanamori H."/>
            <person name="Takamatsu D."/>
        </authorList>
    </citation>
    <scope>NUCLEOTIDE SEQUENCE [LARGE SCALE GENOMIC DNA]</scope>
    <source>
        <strain evidence="3 4">J21TS3</strain>
    </source>
</reference>
<protein>
    <submittedName>
        <fullName evidence="3">Negative transcription regulator PadR</fullName>
    </submittedName>
</protein>
<dbReference type="Gene3D" id="1.10.10.10">
    <property type="entry name" value="Winged helix-like DNA-binding domain superfamily/Winged helix DNA-binding domain"/>
    <property type="match status" value="1"/>
</dbReference>
<dbReference type="Pfam" id="PF03551">
    <property type="entry name" value="PadR"/>
    <property type="match status" value="1"/>
</dbReference>
<dbReference type="InterPro" id="IPR005149">
    <property type="entry name" value="Tscrpt_reg_PadR_N"/>
</dbReference>
<gene>
    <name evidence="3" type="primary">padR</name>
    <name evidence="3" type="ORF">J21TS3_48830</name>
</gene>
<dbReference type="SUPFAM" id="SSF46785">
    <property type="entry name" value="Winged helix' DNA-binding domain"/>
    <property type="match status" value="1"/>
</dbReference>
<keyword evidence="4" id="KW-1185">Reference proteome</keyword>
<name>A0ABQ4M3E3_9BACL</name>
<dbReference type="InterPro" id="IPR036390">
    <property type="entry name" value="WH_DNA-bd_sf"/>
</dbReference>
<feature type="domain" description="Transcription regulator PadR C-terminal" evidence="2">
    <location>
        <begin position="97"/>
        <end position="181"/>
    </location>
</feature>
<organism evidence="3 4">
    <name type="scientific">Paenibacillus cookii</name>
    <dbReference type="NCBI Taxonomy" id="157839"/>
    <lineage>
        <taxon>Bacteria</taxon>
        <taxon>Bacillati</taxon>
        <taxon>Bacillota</taxon>
        <taxon>Bacilli</taxon>
        <taxon>Bacillales</taxon>
        <taxon>Paenibacillaceae</taxon>
        <taxon>Paenibacillus</taxon>
    </lineage>
</organism>
<feature type="domain" description="Transcription regulator PadR N-terminal" evidence="1">
    <location>
        <begin position="10"/>
        <end position="84"/>
    </location>
</feature>
<dbReference type="PANTHER" id="PTHR43252:SF6">
    <property type="entry name" value="NEGATIVE TRANSCRIPTION REGULATOR PADR"/>
    <property type="match status" value="1"/>
</dbReference>
<comment type="caution">
    <text evidence="3">The sequence shown here is derived from an EMBL/GenBank/DDBJ whole genome shotgun (WGS) entry which is preliminary data.</text>
</comment>
<dbReference type="RefSeq" id="WP_212952598.1">
    <property type="nucleotide sequence ID" value="NZ_BORW01000045.1"/>
</dbReference>
<dbReference type="PANTHER" id="PTHR43252">
    <property type="entry name" value="TRANSCRIPTIONAL REGULATOR YQJI"/>
    <property type="match status" value="1"/>
</dbReference>
<evidence type="ECO:0000259" key="2">
    <source>
        <dbReference type="Pfam" id="PF10400"/>
    </source>
</evidence>
<dbReference type="InterPro" id="IPR036388">
    <property type="entry name" value="WH-like_DNA-bd_sf"/>
</dbReference>
<evidence type="ECO:0000313" key="4">
    <source>
        <dbReference type="Proteomes" id="UP000680638"/>
    </source>
</evidence>
<dbReference type="InterPro" id="IPR018309">
    <property type="entry name" value="Tscrpt_reg_PadR_C"/>
</dbReference>
<sequence length="186" mass="22141">MGKRILKHAILGLLSKKDMSGYDITGEFKEEIGQFWSAKHSQIYIELKKLLSENLISQYIEMSGEKLERKMHRLTSEGKKELEQWLVVPDETIETEKDVFILKLYFIKHIPKDKVEALFRNQFNIRSAKLAYLREQYQQIFGEQHPLEIDADQLGHYFVLTKAISREESYVKWLEQSLEIIKKREY</sequence>
<dbReference type="Gene3D" id="6.10.140.190">
    <property type="match status" value="1"/>
</dbReference>
<accession>A0ABQ4M3E3</accession>